<dbReference type="PANTHER" id="PTHR30520:SF2">
    <property type="entry name" value="INNER MEMBRANE PROTEIN YFDC"/>
    <property type="match status" value="1"/>
</dbReference>
<dbReference type="InterPro" id="IPR023271">
    <property type="entry name" value="Aquaporin-like"/>
</dbReference>
<evidence type="ECO:0000256" key="6">
    <source>
        <dbReference type="SAM" id="Phobius"/>
    </source>
</evidence>
<accession>A0A1I5PEF3</accession>
<feature type="transmembrane region" description="Helical" evidence="6">
    <location>
        <begin position="88"/>
        <end position="106"/>
    </location>
</feature>
<feature type="transmembrane region" description="Helical" evidence="6">
    <location>
        <begin position="240"/>
        <end position="264"/>
    </location>
</feature>
<organism evidence="7 8">
    <name type="scientific">Tranquillimonas alkanivorans</name>
    <dbReference type="NCBI Taxonomy" id="441119"/>
    <lineage>
        <taxon>Bacteria</taxon>
        <taxon>Pseudomonadati</taxon>
        <taxon>Pseudomonadota</taxon>
        <taxon>Alphaproteobacteria</taxon>
        <taxon>Rhodobacterales</taxon>
        <taxon>Roseobacteraceae</taxon>
        <taxon>Tranquillimonas</taxon>
    </lineage>
</organism>
<dbReference type="EMBL" id="FOXA01000005">
    <property type="protein sequence ID" value="SFP31876.1"/>
    <property type="molecule type" value="Genomic_DNA"/>
</dbReference>
<feature type="transmembrane region" description="Helical" evidence="6">
    <location>
        <begin position="172"/>
        <end position="197"/>
    </location>
</feature>
<name>A0A1I5PEF3_9RHOB</name>
<evidence type="ECO:0000256" key="3">
    <source>
        <dbReference type="ARBA" id="ARBA00022989"/>
    </source>
</evidence>
<evidence type="ECO:0000313" key="8">
    <source>
        <dbReference type="Proteomes" id="UP000199356"/>
    </source>
</evidence>
<dbReference type="Pfam" id="PF01226">
    <property type="entry name" value="Form_Nir_trans"/>
    <property type="match status" value="1"/>
</dbReference>
<dbReference type="GO" id="GO:0005886">
    <property type="term" value="C:plasma membrane"/>
    <property type="evidence" value="ECO:0007669"/>
    <property type="project" value="TreeGrafter"/>
</dbReference>
<keyword evidence="4 6" id="KW-0472">Membrane</keyword>
<dbReference type="AlphaFoldDB" id="A0A1I5PEF3"/>
<dbReference type="STRING" id="441119.SAMN04488047_10541"/>
<dbReference type="Proteomes" id="UP000199356">
    <property type="component" value="Unassembled WGS sequence"/>
</dbReference>
<gene>
    <name evidence="7" type="ORF">SAMN04488047_10541</name>
</gene>
<evidence type="ECO:0000256" key="2">
    <source>
        <dbReference type="ARBA" id="ARBA00022692"/>
    </source>
</evidence>
<feature type="region of interest" description="Disordered" evidence="5">
    <location>
        <begin position="1"/>
        <end position="22"/>
    </location>
</feature>
<feature type="transmembrane region" description="Helical" evidence="6">
    <location>
        <begin position="127"/>
        <end position="152"/>
    </location>
</feature>
<keyword evidence="2 6" id="KW-0812">Transmembrane</keyword>
<evidence type="ECO:0000256" key="4">
    <source>
        <dbReference type="ARBA" id="ARBA00023136"/>
    </source>
</evidence>
<comment type="subcellular location">
    <subcellularLocation>
        <location evidence="1">Membrane</location>
        <topology evidence="1">Multi-pass membrane protein</topology>
    </subcellularLocation>
</comment>
<keyword evidence="3 6" id="KW-1133">Transmembrane helix</keyword>
<evidence type="ECO:0000313" key="7">
    <source>
        <dbReference type="EMBL" id="SFP31876.1"/>
    </source>
</evidence>
<dbReference type="RefSeq" id="WP_245759203.1">
    <property type="nucleotide sequence ID" value="NZ_FOXA01000005.1"/>
</dbReference>
<reference evidence="7 8" key="1">
    <citation type="submission" date="2016-10" db="EMBL/GenBank/DDBJ databases">
        <authorList>
            <person name="de Groot N.N."/>
        </authorList>
    </citation>
    <scope>NUCLEOTIDE SEQUENCE [LARGE SCALE GENOMIC DNA]</scope>
    <source>
        <strain evidence="7 8">DSM 19547</strain>
    </source>
</reference>
<dbReference type="InterPro" id="IPR000292">
    <property type="entry name" value="For/NO2_transpt"/>
</dbReference>
<evidence type="ECO:0000256" key="1">
    <source>
        <dbReference type="ARBA" id="ARBA00004141"/>
    </source>
</evidence>
<keyword evidence="8" id="KW-1185">Reference proteome</keyword>
<dbReference type="PANTHER" id="PTHR30520">
    <property type="entry name" value="FORMATE TRANSPORTER-RELATED"/>
    <property type="match status" value="1"/>
</dbReference>
<proteinExistence type="predicted"/>
<protein>
    <submittedName>
        <fullName evidence="7">Formate/nitrite transporter FocA, FNT family</fullName>
    </submittedName>
</protein>
<feature type="transmembrane region" description="Helical" evidence="6">
    <location>
        <begin position="204"/>
        <end position="228"/>
    </location>
</feature>
<dbReference type="Gene3D" id="1.20.1080.10">
    <property type="entry name" value="Glycerol uptake facilitator protein"/>
    <property type="match status" value="1"/>
</dbReference>
<dbReference type="GO" id="GO:0015499">
    <property type="term" value="F:formate transmembrane transporter activity"/>
    <property type="evidence" value="ECO:0007669"/>
    <property type="project" value="TreeGrafter"/>
</dbReference>
<sequence length="280" mass="30585">MGSTSNERQNTDGEEAAEHSVEDASRLSARLIYEVIRRDGHDEMTRPVQSLVFSGLAAGILISFSVIGEAIFRTYIPPVTWRFLIENVGYTFGFLLVIMGRMQLFTENTITTVLPLMAHPCRRNVLLVLRLWTVVLTANTVGAFVAAGFLYYSGAFQPQMMESVHALSEHAMSFAPLVAFAKAMPAGVLVAAIVWMLPTTPRNPFFVILTFTWLIAAGDFTHIVAGSVEMAYLIMTGDLGLVYAAFGFFVPVLLGNVAGGTAVFTMITWAQVKNEVETSG</sequence>
<feature type="transmembrane region" description="Helical" evidence="6">
    <location>
        <begin position="51"/>
        <end position="76"/>
    </location>
</feature>
<evidence type="ECO:0000256" key="5">
    <source>
        <dbReference type="SAM" id="MobiDB-lite"/>
    </source>
</evidence>